<dbReference type="PANTHER" id="PTHR46229:SF2">
    <property type="entry name" value="BOLA-LIKE PROTEIN 1"/>
    <property type="match status" value="1"/>
</dbReference>
<sequence length="76" mass="8271">MTELEIKNLIEAGLNTQSVEVRGDGHHFEAIVISEEFAGKRPVARQQMVYATVQPEIASGNLHALSIKTLTPAEAN</sequence>
<dbReference type="Pfam" id="PF01722">
    <property type="entry name" value="BolA"/>
    <property type="match status" value="1"/>
</dbReference>
<organism evidence="3 4">
    <name type="scientific">Aliikangiella maris</name>
    <dbReference type="NCBI Taxonomy" id="3162458"/>
    <lineage>
        <taxon>Bacteria</taxon>
        <taxon>Pseudomonadati</taxon>
        <taxon>Pseudomonadota</taxon>
        <taxon>Gammaproteobacteria</taxon>
        <taxon>Oceanospirillales</taxon>
        <taxon>Pleioneaceae</taxon>
        <taxon>Aliikangiella</taxon>
    </lineage>
</organism>
<dbReference type="InterPro" id="IPR050961">
    <property type="entry name" value="BolA/IbaG_stress_morph_reg"/>
</dbReference>
<gene>
    <name evidence="3" type="ORF">ABVT43_11690</name>
</gene>
<comment type="similarity">
    <text evidence="1 2">Belongs to the BolA/IbaG family.</text>
</comment>
<evidence type="ECO:0000313" key="3">
    <source>
        <dbReference type="EMBL" id="MET1255790.1"/>
    </source>
</evidence>
<name>A0ABV2BV55_9GAMM</name>
<dbReference type="InterPro" id="IPR002634">
    <property type="entry name" value="BolA"/>
</dbReference>
<dbReference type="Gene3D" id="3.30.300.90">
    <property type="entry name" value="BolA-like"/>
    <property type="match status" value="1"/>
</dbReference>
<proteinExistence type="inferred from homology"/>
<dbReference type="RefSeq" id="WP_353896375.1">
    <property type="nucleotide sequence ID" value="NZ_JBEVCJ010000013.1"/>
</dbReference>
<dbReference type="InterPro" id="IPR036065">
    <property type="entry name" value="BolA-like_sf"/>
</dbReference>
<dbReference type="PANTHER" id="PTHR46229">
    <property type="entry name" value="BOLA TRANSCRIPTION REGULATOR"/>
    <property type="match status" value="1"/>
</dbReference>
<accession>A0ABV2BV55</accession>
<protein>
    <submittedName>
        <fullName evidence="3">BolA family protein</fullName>
    </submittedName>
</protein>
<evidence type="ECO:0000313" key="4">
    <source>
        <dbReference type="Proteomes" id="UP001548189"/>
    </source>
</evidence>
<dbReference type="EMBL" id="JBEVCJ010000013">
    <property type="protein sequence ID" value="MET1255790.1"/>
    <property type="molecule type" value="Genomic_DNA"/>
</dbReference>
<dbReference type="Proteomes" id="UP001548189">
    <property type="component" value="Unassembled WGS sequence"/>
</dbReference>
<evidence type="ECO:0000256" key="2">
    <source>
        <dbReference type="RuleBase" id="RU003860"/>
    </source>
</evidence>
<comment type="caution">
    <text evidence="3">The sequence shown here is derived from an EMBL/GenBank/DDBJ whole genome shotgun (WGS) entry which is preliminary data.</text>
</comment>
<reference evidence="3 4" key="1">
    <citation type="submission" date="2024-06" db="EMBL/GenBank/DDBJ databases">
        <authorList>
            <person name="Li F."/>
        </authorList>
    </citation>
    <scope>NUCLEOTIDE SEQUENCE [LARGE SCALE GENOMIC DNA]</scope>
    <source>
        <strain evidence="3 4">GXAS 311</strain>
    </source>
</reference>
<keyword evidence="4" id="KW-1185">Reference proteome</keyword>
<evidence type="ECO:0000256" key="1">
    <source>
        <dbReference type="ARBA" id="ARBA00005578"/>
    </source>
</evidence>
<dbReference type="SUPFAM" id="SSF82657">
    <property type="entry name" value="BolA-like"/>
    <property type="match status" value="1"/>
</dbReference>
<dbReference type="PIRSF" id="PIRSF003113">
    <property type="entry name" value="BolA"/>
    <property type="match status" value="1"/>
</dbReference>